<dbReference type="InterPro" id="IPR011989">
    <property type="entry name" value="ARM-like"/>
</dbReference>
<feature type="region of interest" description="Disordered" evidence="6">
    <location>
        <begin position="316"/>
        <end position="342"/>
    </location>
</feature>
<dbReference type="InterPro" id="IPR015943">
    <property type="entry name" value="WD40/YVTN_repeat-like_dom_sf"/>
</dbReference>
<evidence type="ECO:0000256" key="5">
    <source>
        <dbReference type="PROSITE-ProRule" id="PRU00221"/>
    </source>
</evidence>
<evidence type="ECO:0000256" key="3">
    <source>
        <dbReference type="ARBA" id="ARBA00022574"/>
    </source>
</evidence>
<feature type="repeat" description="WD" evidence="5">
    <location>
        <begin position="220"/>
        <end position="251"/>
    </location>
</feature>
<evidence type="ECO:0000256" key="4">
    <source>
        <dbReference type="ARBA" id="ARBA00022737"/>
    </source>
</evidence>
<dbReference type="InterPro" id="IPR038122">
    <property type="entry name" value="PFU_sf"/>
</dbReference>
<dbReference type="Proteomes" id="UP000629468">
    <property type="component" value="Unassembled WGS sequence"/>
</dbReference>
<feature type="compositionally biased region" description="Polar residues" evidence="6">
    <location>
        <begin position="462"/>
        <end position="473"/>
    </location>
</feature>
<dbReference type="PROSITE" id="PS50294">
    <property type="entry name" value="WD_REPEATS_REGION"/>
    <property type="match status" value="2"/>
</dbReference>
<dbReference type="GO" id="GO:0005737">
    <property type="term" value="C:cytoplasm"/>
    <property type="evidence" value="ECO:0007669"/>
    <property type="project" value="UniProtKB-SubCell"/>
</dbReference>
<gene>
    <name evidence="9" type="ORF">Agabi119p4_2905</name>
</gene>
<comment type="caution">
    <text evidence="9">The sequence shown here is derived from an EMBL/GenBank/DDBJ whole genome shotgun (WGS) entry which is preliminary data.</text>
</comment>
<evidence type="ECO:0000313" key="10">
    <source>
        <dbReference type="Proteomes" id="UP000629468"/>
    </source>
</evidence>
<feature type="repeat" description="WD" evidence="5">
    <location>
        <begin position="141"/>
        <end position="171"/>
    </location>
</feature>
<dbReference type="PANTHER" id="PTHR19849">
    <property type="entry name" value="PHOSPHOLIPASE A-2-ACTIVATING PROTEIN"/>
    <property type="match status" value="1"/>
</dbReference>
<evidence type="ECO:0000256" key="6">
    <source>
        <dbReference type="SAM" id="MobiDB-lite"/>
    </source>
</evidence>
<dbReference type="GO" id="GO:0043130">
    <property type="term" value="F:ubiquitin binding"/>
    <property type="evidence" value="ECO:0007669"/>
    <property type="project" value="TreeGrafter"/>
</dbReference>
<protein>
    <recommendedName>
        <fullName evidence="11">Phospholipase A-2-activating protein</fullName>
    </recommendedName>
</protein>
<dbReference type="InterPro" id="IPR015155">
    <property type="entry name" value="PFU"/>
</dbReference>
<dbReference type="GO" id="GO:0005634">
    <property type="term" value="C:nucleus"/>
    <property type="evidence" value="ECO:0007669"/>
    <property type="project" value="TreeGrafter"/>
</dbReference>
<evidence type="ECO:0000259" key="7">
    <source>
        <dbReference type="PROSITE" id="PS51394"/>
    </source>
</evidence>
<dbReference type="InterPro" id="IPR036322">
    <property type="entry name" value="WD40_repeat_dom_sf"/>
</dbReference>
<dbReference type="GO" id="GO:0043161">
    <property type="term" value="P:proteasome-mediated ubiquitin-dependent protein catabolic process"/>
    <property type="evidence" value="ECO:0007669"/>
    <property type="project" value="TreeGrafter"/>
</dbReference>
<dbReference type="PROSITE" id="PS51394">
    <property type="entry name" value="PFU"/>
    <property type="match status" value="1"/>
</dbReference>
<keyword evidence="2" id="KW-0963">Cytoplasm</keyword>
<dbReference type="AlphaFoldDB" id="A0A8H7F6F9"/>
<dbReference type="Pfam" id="PF09070">
    <property type="entry name" value="PFU"/>
    <property type="match status" value="1"/>
</dbReference>
<feature type="repeat" description="WD" evidence="5">
    <location>
        <begin position="102"/>
        <end position="132"/>
    </location>
</feature>
<organism evidence="9 10">
    <name type="scientific">Agaricus bisporus var. burnettii</name>
    <dbReference type="NCBI Taxonomy" id="192524"/>
    <lineage>
        <taxon>Eukaryota</taxon>
        <taxon>Fungi</taxon>
        <taxon>Dikarya</taxon>
        <taxon>Basidiomycota</taxon>
        <taxon>Agaricomycotina</taxon>
        <taxon>Agaricomycetes</taxon>
        <taxon>Agaricomycetidae</taxon>
        <taxon>Agaricales</taxon>
        <taxon>Agaricineae</taxon>
        <taxon>Agaricaceae</taxon>
        <taxon>Agaricus</taxon>
    </lineage>
</organism>
<dbReference type="Gene3D" id="3.10.20.870">
    <property type="entry name" value="PFU (PLAA family ubiquitin binding), C-terminal domain"/>
    <property type="match status" value="1"/>
</dbReference>
<dbReference type="InterPro" id="IPR013535">
    <property type="entry name" value="PUL_dom"/>
</dbReference>
<feature type="domain" description="PFU" evidence="7">
    <location>
        <begin position="356"/>
        <end position="451"/>
    </location>
</feature>
<evidence type="ECO:0000256" key="2">
    <source>
        <dbReference type="ARBA" id="ARBA00022490"/>
    </source>
</evidence>
<dbReference type="Gene3D" id="1.25.10.10">
    <property type="entry name" value="Leucine-rich Repeat Variant"/>
    <property type="match status" value="1"/>
</dbReference>
<dbReference type="InterPro" id="IPR001680">
    <property type="entry name" value="WD40_rpt"/>
</dbReference>
<keyword evidence="4" id="KW-0677">Repeat</keyword>
<evidence type="ECO:0000313" key="9">
    <source>
        <dbReference type="EMBL" id="KAF7778560.1"/>
    </source>
</evidence>
<sequence>MPYKLSATLAAHSSDVRALSTPRNDLVLSASRDTTAIAWQKSRDNQFSPSTIFRPGSRYVNAITYLPPTSDSPKGYVATGGQEAIIHVFSLDSPKEEPTYSLLGHTENICTLDVTQGGSIISGSWDKTAKVWINFQLKYDLKGHEQAVWAVKAVDEERFLTASADKTIKLWLMHKVTQTFTGHRDVVRGLALIPDIGFASCSNDSEIRVWTLEGDSVYSMSGHTSFVYSLSLLPNGDIVSAGEDRSVRIWEGDECAQVIIHPAISVWAVSVMPNGDIASGCSDGVVRIFSASEERWASEQDLKEYEAKVASQALPSQQVGDVKKSDLPGPEALSNPGKKPGEVKMIKRGDVVEAHQWDSTSYQWQKIGDVVDAVGSGRKQIYQGKEYDYVFDVDIQEGVPPLKLPYNVTENPYSAAQRFLQANELPLSYIDEVVQFIEKNTSGVNLGGGEEYVDPYTGASRYRSSGSNDSRGNQEYADPFTGASRYRSTGSTSAPAPPSGDPFTGASRYNPSAAASSTSNNVVNLLPMKNSLSFKQANVPAMQQKLFQFNDTLKNTAATAGLAITGDRMSIVNDIFEFLSSVNAVPSQRPSQALTSNHIEIVIQLLQSWPSSQVFPVIDLSRLLVISAPDALRVPGLKTQFVEALFKASEWTAPWSSPVPKPREINTLLVLRTAANAIQEGDTLDVSWIGQILENLGQLPYTLLNKTQRVAFATILFNISCTSLHAFIDATLQDTYITLVLGLLASETIDSEAAYRTLAALGNMAYIAQKSGNALLLPRASEVSQCLRALPSVFFEDRIKNLCTAVAALS</sequence>
<accession>A0A8H7F6F9</accession>
<dbReference type="SMART" id="SM00320">
    <property type="entry name" value="WD40"/>
    <property type="match status" value="7"/>
</dbReference>
<reference evidence="9 10" key="1">
    <citation type="journal article" name="Sci. Rep.">
        <title>Telomere-to-telomere assembled and centromere annotated genomes of the two main subspecies of the button mushroom Agaricus bisporus reveal especially polymorphic chromosome ends.</title>
        <authorList>
            <person name="Sonnenberg A.S.M."/>
            <person name="Sedaghat-Telgerd N."/>
            <person name="Lavrijssen B."/>
            <person name="Ohm R.A."/>
            <person name="Hendrickx P.M."/>
            <person name="Scholtmeijer K."/>
            <person name="Baars J.J.P."/>
            <person name="van Peer A."/>
        </authorList>
    </citation>
    <scope>NUCLEOTIDE SEQUENCE [LARGE SCALE GENOMIC DNA]</scope>
    <source>
        <strain evidence="9 10">H119_p4</strain>
    </source>
</reference>
<dbReference type="PROSITE" id="PS51396">
    <property type="entry name" value="PUL"/>
    <property type="match status" value="1"/>
</dbReference>
<dbReference type="SUPFAM" id="SSF50978">
    <property type="entry name" value="WD40 repeat-like"/>
    <property type="match status" value="1"/>
</dbReference>
<dbReference type="PANTHER" id="PTHR19849:SF0">
    <property type="entry name" value="PHOSPHOLIPASE A-2-ACTIVATING PROTEIN"/>
    <property type="match status" value="1"/>
</dbReference>
<dbReference type="PROSITE" id="PS50082">
    <property type="entry name" value="WD_REPEATS_2"/>
    <property type="match status" value="4"/>
</dbReference>
<keyword evidence="3 5" id="KW-0853">WD repeat</keyword>
<dbReference type="GO" id="GO:0010992">
    <property type="term" value="P:ubiquitin recycling"/>
    <property type="evidence" value="ECO:0007669"/>
    <property type="project" value="TreeGrafter"/>
</dbReference>
<dbReference type="Pfam" id="PF00400">
    <property type="entry name" value="WD40"/>
    <property type="match status" value="6"/>
</dbReference>
<evidence type="ECO:0008006" key="11">
    <source>
        <dbReference type="Google" id="ProtNLM"/>
    </source>
</evidence>
<dbReference type="EMBL" id="JABXXO010000004">
    <property type="protein sequence ID" value="KAF7778560.1"/>
    <property type="molecule type" value="Genomic_DNA"/>
</dbReference>
<dbReference type="CDD" id="cd00200">
    <property type="entry name" value="WD40"/>
    <property type="match status" value="1"/>
</dbReference>
<feature type="domain" description="PUL" evidence="8">
    <location>
        <begin position="524"/>
        <end position="809"/>
    </location>
</feature>
<name>A0A8H7F6F9_AGABI</name>
<dbReference type="Gene3D" id="2.130.10.10">
    <property type="entry name" value="YVTN repeat-like/Quinoprotein amine dehydrogenase"/>
    <property type="match status" value="1"/>
</dbReference>
<dbReference type="Pfam" id="PF08324">
    <property type="entry name" value="PUL"/>
    <property type="match status" value="1"/>
</dbReference>
<dbReference type="FunFam" id="2.130.10.10:FF:000236">
    <property type="entry name" value="Polyubiquitin binding protein (Doa1/Ufd3)"/>
    <property type="match status" value="1"/>
</dbReference>
<evidence type="ECO:0000256" key="1">
    <source>
        <dbReference type="ARBA" id="ARBA00004496"/>
    </source>
</evidence>
<proteinExistence type="predicted"/>
<feature type="region of interest" description="Disordered" evidence="6">
    <location>
        <begin position="457"/>
        <end position="516"/>
    </location>
</feature>
<comment type="subcellular location">
    <subcellularLocation>
        <location evidence="1">Cytoplasm</location>
    </subcellularLocation>
</comment>
<feature type="repeat" description="WD" evidence="5">
    <location>
        <begin position="180"/>
        <end position="220"/>
    </location>
</feature>
<evidence type="ECO:0000259" key="8">
    <source>
        <dbReference type="PROSITE" id="PS51396"/>
    </source>
</evidence>